<sequence length="164" mass="18333">MDLPRSSPPCAGGKPSAPAVEDRLARLSAAAARAGANGSATSSSWASWPSMGAAAWEERVAAVLDVSRWEEVAPEVEAKEEGEKAKRGKICHPVCHRGPRRRHHYRFRLVCCRGPHRTRHGYRPRHPRAPRLRQHSPTPPPRRRQDPTRRRAPREALVCHSMIS</sequence>
<proteinExistence type="predicted"/>
<dbReference type="AlphaFoldDB" id="A0A0A8Z620"/>
<dbReference type="EMBL" id="GBRH01263644">
    <property type="protein sequence ID" value="JAD34251.1"/>
    <property type="molecule type" value="Transcribed_RNA"/>
</dbReference>
<name>A0A0A8Z620_ARUDO</name>
<organism evidence="2">
    <name type="scientific">Arundo donax</name>
    <name type="common">Giant reed</name>
    <name type="synonym">Donax arundinaceus</name>
    <dbReference type="NCBI Taxonomy" id="35708"/>
    <lineage>
        <taxon>Eukaryota</taxon>
        <taxon>Viridiplantae</taxon>
        <taxon>Streptophyta</taxon>
        <taxon>Embryophyta</taxon>
        <taxon>Tracheophyta</taxon>
        <taxon>Spermatophyta</taxon>
        <taxon>Magnoliopsida</taxon>
        <taxon>Liliopsida</taxon>
        <taxon>Poales</taxon>
        <taxon>Poaceae</taxon>
        <taxon>PACMAD clade</taxon>
        <taxon>Arundinoideae</taxon>
        <taxon>Arundineae</taxon>
        <taxon>Arundo</taxon>
    </lineage>
</organism>
<evidence type="ECO:0000313" key="2">
    <source>
        <dbReference type="EMBL" id="JAD34251.1"/>
    </source>
</evidence>
<protein>
    <submittedName>
        <fullName evidence="2">Electron transfer flavoprotein beta-subunit</fullName>
    </submittedName>
</protein>
<reference evidence="2" key="1">
    <citation type="submission" date="2014-09" db="EMBL/GenBank/DDBJ databases">
        <authorList>
            <person name="Magalhaes I.L.F."/>
            <person name="Oliveira U."/>
            <person name="Santos F.R."/>
            <person name="Vidigal T.H.D.A."/>
            <person name="Brescovit A.D."/>
            <person name="Santos A.J."/>
        </authorList>
    </citation>
    <scope>NUCLEOTIDE SEQUENCE</scope>
    <source>
        <tissue evidence="2">Shoot tissue taken approximately 20 cm above the soil surface</tissue>
    </source>
</reference>
<feature type="region of interest" description="Disordered" evidence="1">
    <location>
        <begin position="118"/>
        <end position="164"/>
    </location>
</feature>
<reference evidence="2" key="2">
    <citation type="journal article" date="2015" name="Data Brief">
        <title>Shoot transcriptome of the giant reed, Arundo donax.</title>
        <authorList>
            <person name="Barrero R.A."/>
            <person name="Guerrero F.D."/>
            <person name="Moolhuijzen P."/>
            <person name="Goolsby J.A."/>
            <person name="Tidwell J."/>
            <person name="Bellgard S.E."/>
            <person name="Bellgard M.I."/>
        </authorList>
    </citation>
    <scope>NUCLEOTIDE SEQUENCE</scope>
    <source>
        <tissue evidence="2">Shoot tissue taken approximately 20 cm above the soil surface</tissue>
    </source>
</reference>
<evidence type="ECO:0000256" key="1">
    <source>
        <dbReference type="SAM" id="MobiDB-lite"/>
    </source>
</evidence>
<feature type="compositionally biased region" description="Basic residues" evidence="1">
    <location>
        <begin position="118"/>
        <end position="134"/>
    </location>
</feature>
<accession>A0A0A8Z620</accession>